<dbReference type="InterPro" id="IPR029010">
    <property type="entry name" value="ThuA-like"/>
</dbReference>
<sequence>MKRIGTLFAAAMAACLGIAQPATARAVTDCPLRDAPFSVDSPIIDILLSPQAKAVLDRATNSRFSKFPPGFMGTTPPTFAAILNLRVGAGFSGLKDDKLKAIDAELRAVPVTAADRIARCARYDNDTPKFQLPAGKPHVLVFEKINGFKDTPSVDAGHAALEAMAVRKGWALVFTDKGGAFNARTLGQFNAVIWNNVSGDALTLSQRRAFQRWMEQGGGFVGIHGSAGDPAWFWDWYADTLLGARFIGHPMNPQFQDARVVVETTDPKFAAAPREWVMSDEWYSFRKSARLNGATVIARLDESTYKPDGMMGQNLRMGDDHPIAWMRCVGKGRVFYSAIGHRPETYTNANNLALLEGGITAVMDKSGRCPAH</sequence>
<dbReference type="Proteomes" id="UP001595604">
    <property type="component" value="Unassembled WGS sequence"/>
</dbReference>
<gene>
    <name evidence="3" type="ORF">ACFOD9_07625</name>
</gene>
<dbReference type="PANTHER" id="PTHR40469:SF2">
    <property type="entry name" value="GALACTOSE-BINDING DOMAIN-LIKE SUPERFAMILY PROTEIN"/>
    <property type="match status" value="1"/>
</dbReference>
<evidence type="ECO:0000313" key="3">
    <source>
        <dbReference type="EMBL" id="MFC3174115.1"/>
    </source>
</evidence>
<dbReference type="PANTHER" id="PTHR40469">
    <property type="entry name" value="SECRETED GLYCOSYL HYDROLASE"/>
    <property type="match status" value="1"/>
</dbReference>
<dbReference type="EMBL" id="JBHRTQ010000007">
    <property type="protein sequence ID" value="MFC3174115.1"/>
    <property type="molecule type" value="Genomic_DNA"/>
</dbReference>
<evidence type="ECO:0000313" key="4">
    <source>
        <dbReference type="Proteomes" id="UP001595604"/>
    </source>
</evidence>
<accession>A0ABV7IR97</accession>
<reference evidence="4" key="1">
    <citation type="journal article" date="2019" name="Int. J. Syst. Evol. Microbiol.">
        <title>The Global Catalogue of Microorganisms (GCM) 10K type strain sequencing project: providing services to taxonomists for standard genome sequencing and annotation.</title>
        <authorList>
            <consortium name="The Broad Institute Genomics Platform"/>
            <consortium name="The Broad Institute Genome Sequencing Center for Infectious Disease"/>
            <person name="Wu L."/>
            <person name="Ma J."/>
        </authorList>
    </citation>
    <scope>NUCLEOTIDE SEQUENCE [LARGE SCALE GENOMIC DNA]</scope>
    <source>
        <strain evidence="4">KCTC 42984</strain>
    </source>
</reference>
<feature type="chain" id="PRO_5045769820" evidence="1">
    <location>
        <begin position="25"/>
        <end position="372"/>
    </location>
</feature>
<comment type="caution">
    <text evidence="3">The sequence shown here is derived from an EMBL/GenBank/DDBJ whole genome shotgun (WGS) entry which is preliminary data.</text>
</comment>
<organism evidence="3 4">
    <name type="scientific">Novosphingobium bradum</name>
    <dbReference type="NCBI Taxonomy" id="1737444"/>
    <lineage>
        <taxon>Bacteria</taxon>
        <taxon>Pseudomonadati</taxon>
        <taxon>Pseudomonadota</taxon>
        <taxon>Alphaproteobacteria</taxon>
        <taxon>Sphingomonadales</taxon>
        <taxon>Sphingomonadaceae</taxon>
        <taxon>Novosphingobium</taxon>
    </lineage>
</organism>
<dbReference type="PROSITE" id="PS51257">
    <property type="entry name" value="PROKAR_LIPOPROTEIN"/>
    <property type="match status" value="1"/>
</dbReference>
<feature type="signal peptide" evidence="1">
    <location>
        <begin position="1"/>
        <end position="24"/>
    </location>
</feature>
<dbReference type="InterPro" id="IPR029062">
    <property type="entry name" value="Class_I_gatase-like"/>
</dbReference>
<evidence type="ECO:0000256" key="1">
    <source>
        <dbReference type="SAM" id="SignalP"/>
    </source>
</evidence>
<protein>
    <submittedName>
        <fullName evidence="3">ThuA domain-containing protein</fullName>
    </submittedName>
</protein>
<dbReference type="SUPFAM" id="SSF52317">
    <property type="entry name" value="Class I glutamine amidotransferase-like"/>
    <property type="match status" value="1"/>
</dbReference>
<keyword evidence="4" id="KW-1185">Reference proteome</keyword>
<dbReference type="RefSeq" id="WP_379509486.1">
    <property type="nucleotide sequence ID" value="NZ_JBHRTQ010000007.1"/>
</dbReference>
<dbReference type="Pfam" id="PF06283">
    <property type="entry name" value="ThuA"/>
    <property type="match status" value="1"/>
</dbReference>
<name>A0ABV7IR97_9SPHN</name>
<dbReference type="Gene3D" id="3.40.50.880">
    <property type="match status" value="1"/>
</dbReference>
<feature type="domain" description="ThuA-like" evidence="2">
    <location>
        <begin position="139"/>
        <end position="359"/>
    </location>
</feature>
<proteinExistence type="predicted"/>
<keyword evidence="1" id="KW-0732">Signal</keyword>
<evidence type="ECO:0000259" key="2">
    <source>
        <dbReference type="Pfam" id="PF06283"/>
    </source>
</evidence>